<feature type="chain" id="PRO_5040492730" description="Chitin-binding type-1 domain-containing protein" evidence="6">
    <location>
        <begin position="29"/>
        <end position="352"/>
    </location>
</feature>
<feature type="signal peptide" evidence="6">
    <location>
        <begin position="1"/>
        <end position="28"/>
    </location>
</feature>
<evidence type="ECO:0000313" key="8">
    <source>
        <dbReference type="EMBL" id="KAJ8428562.1"/>
    </source>
</evidence>
<dbReference type="PIRSF" id="PIRSF001060">
    <property type="entry name" value="Endochitinase"/>
    <property type="match status" value="1"/>
</dbReference>
<reference evidence="8" key="1">
    <citation type="submission" date="2022-04" db="EMBL/GenBank/DDBJ databases">
        <title>Carnegiea gigantea Genome sequencing and assembly v2.</title>
        <authorList>
            <person name="Copetti D."/>
            <person name="Sanderson M.J."/>
            <person name="Burquez A."/>
            <person name="Wojciechowski M.F."/>
        </authorList>
    </citation>
    <scope>NUCLEOTIDE SEQUENCE</scope>
    <source>
        <strain evidence="8">SGP5-SGP5p</strain>
        <tissue evidence="8">Aerial part</tissue>
    </source>
</reference>
<evidence type="ECO:0000256" key="5">
    <source>
        <dbReference type="PIRSR" id="PIRSR001060-2"/>
    </source>
</evidence>
<dbReference type="GO" id="GO:0004568">
    <property type="term" value="F:chitinase activity"/>
    <property type="evidence" value="ECO:0007669"/>
    <property type="project" value="InterPro"/>
</dbReference>
<dbReference type="GO" id="GO:0008061">
    <property type="term" value="F:chitin binding"/>
    <property type="evidence" value="ECO:0007669"/>
    <property type="project" value="UniProtKB-KW"/>
</dbReference>
<dbReference type="AlphaFoldDB" id="A0A9Q1Q3Q0"/>
<dbReference type="InterPro" id="IPR036861">
    <property type="entry name" value="Endochitinase-like_sf"/>
</dbReference>
<evidence type="ECO:0000256" key="1">
    <source>
        <dbReference type="ARBA" id="ARBA00022669"/>
    </source>
</evidence>
<keyword evidence="6" id="KW-0732">Signal</keyword>
<dbReference type="SUPFAM" id="SSF57016">
    <property type="entry name" value="Plant lectins/antimicrobial peptides"/>
    <property type="match status" value="1"/>
</dbReference>
<dbReference type="CDD" id="cd06921">
    <property type="entry name" value="ChtBD1_GH19_hevein"/>
    <property type="match status" value="1"/>
</dbReference>
<dbReference type="SMART" id="SM00270">
    <property type="entry name" value="ChtBD1"/>
    <property type="match status" value="1"/>
</dbReference>
<feature type="active site" description="Proton donor" evidence="4">
    <location>
        <position position="193"/>
    </location>
</feature>
<dbReference type="EMBL" id="JAKOGI010000994">
    <property type="protein sequence ID" value="KAJ8428562.1"/>
    <property type="molecule type" value="Genomic_DNA"/>
</dbReference>
<organism evidence="8 9">
    <name type="scientific">Carnegiea gigantea</name>
    <dbReference type="NCBI Taxonomy" id="171969"/>
    <lineage>
        <taxon>Eukaryota</taxon>
        <taxon>Viridiplantae</taxon>
        <taxon>Streptophyta</taxon>
        <taxon>Embryophyta</taxon>
        <taxon>Tracheophyta</taxon>
        <taxon>Spermatophyta</taxon>
        <taxon>Magnoliopsida</taxon>
        <taxon>eudicotyledons</taxon>
        <taxon>Gunneridae</taxon>
        <taxon>Pentapetalae</taxon>
        <taxon>Caryophyllales</taxon>
        <taxon>Cactineae</taxon>
        <taxon>Cactaceae</taxon>
        <taxon>Cactoideae</taxon>
        <taxon>Echinocereeae</taxon>
        <taxon>Carnegiea</taxon>
    </lineage>
</organism>
<name>A0A9Q1Q3Q0_9CARY</name>
<dbReference type="PANTHER" id="PTHR22595:SF79">
    <property type="entry name" value="CHITINASE 12"/>
    <property type="match status" value="1"/>
</dbReference>
<dbReference type="CDD" id="cd00325">
    <property type="entry name" value="chitinase_GH19"/>
    <property type="match status" value="1"/>
</dbReference>
<dbReference type="InterPro" id="IPR023346">
    <property type="entry name" value="Lysozyme-like_dom_sf"/>
</dbReference>
<evidence type="ECO:0000256" key="6">
    <source>
        <dbReference type="SAM" id="SignalP"/>
    </source>
</evidence>
<dbReference type="InterPro" id="IPR016283">
    <property type="entry name" value="Glyco_hydro_19"/>
</dbReference>
<dbReference type="InterPro" id="IPR001002">
    <property type="entry name" value="Chitin-bd_1"/>
</dbReference>
<evidence type="ECO:0000256" key="2">
    <source>
        <dbReference type="ARBA" id="ARBA00022821"/>
    </source>
</evidence>
<dbReference type="PANTHER" id="PTHR22595">
    <property type="entry name" value="CHITINASE-RELATED"/>
    <property type="match status" value="1"/>
</dbReference>
<evidence type="ECO:0000256" key="4">
    <source>
        <dbReference type="PIRSR" id="PIRSR001060-1"/>
    </source>
</evidence>
<dbReference type="InterPro" id="IPR000726">
    <property type="entry name" value="Glyco_hydro_19_cat"/>
</dbReference>
<protein>
    <recommendedName>
        <fullName evidence="7">Chitin-binding type-1 domain-containing protein</fullName>
    </recommendedName>
</protein>
<evidence type="ECO:0000259" key="7">
    <source>
        <dbReference type="SMART" id="SM00270"/>
    </source>
</evidence>
<evidence type="ECO:0000313" key="9">
    <source>
        <dbReference type="Proteomes" id="UP001153076"/>
    </source>
</evidence>
<accession>A0A9Q1Q3Q0</accession>
<feature type="disulfide bond" evidence="5">
    <location>
        <begin position="304"/>
        <end position="337"/>
    </location>
</feature>
<comment type="caution">
    <text evidence="8">The sequence shown here is derived from an EMBL/GenBank/DDBJ whole genome shotgun (WGS) entry which is preliminary data.</text>
</comment>
<gene>
    <name evidence="8" type="ORF">Cgig2_000426</name>
</gene>
<feature type="domain" description="Chitin-binding type-1" evidence="7">
    <location>
        <begin position="30"/>
        <end position="65"/>
    </location>
</feature>
<feature type="disulfide bond" evidence="5">
    <location>
        <begin position="40"/>
        <end position="52"/>
    </location>
</feature>
<dbReference type="GO" id="GO:0050832">
    <property type="term" value="P:defense response to fungus"/>
    <property type="evidence" value="ECO:0007669"/>
    <property type="project" value="UniProtKB-ARBA"/>
</dbReference>
<dbReference type="GO" id="GO:0006032">
    <property type="term" value="P:chitin catabolic process"/>
    <property type="evidence" value="ECO:0007669"/>
    <property type="project" value="InterPro"/>
</dbReference>
<sequence length="352" mass="38835">MKTPTPPMKFSLLFLLLLLIMGAHEGEAQQYGEQAGGALCPDGLCCSIWGYCGSTMLSVAQTTARANSLRLWGTSRGCTLPRWPVLQHMGILWLHNAFCSPDNCQSQFPPPSPPPPLRPQHLLHHRCRRLLEAATSATYSPKNSLRNSFVTDNDPAGPGRGFYIYEAFIEAARAFPDFGHVGAFPDVGQTSHETTGGWDTAPDGRHAWGYCFKAEVGAVADYCVTDSRWPSVPGKKYYGRELVENDPIVSFKTVIWFWMTEQPPKPSCHEVMIEAWEHTPADINAGRVPGYGMCTNIINGGVECGGNGPDARVEDRIGFYKRYCDIYGIGYGDKMDCYGMRPFGLILTRAPA</sequence>
<keyword evidence="1" id="KW-0147">Chitin-binding</keyword>
<dbReference type="SUPFAM" id="SSF53955">
    <property type="entry name" value="Lysozyme-like"/>
    <property type="match status" value="1"/>
</dbReference>
<dbReference type="OrthoDB" id="5985073at2759"/>
<dbReference type="Gene3D" id="1.10.530.10">
    <property type="match status" value="2"/>
</dbReference>
<keyword evidence="2" id="KW-0611">Plant defense</keyword>
<dbReference type="GO" id="GO:0016998">
    <property type="term" value="P:cell wall macromolecule catabolic process"/>
    <property type="evidence" value="ECO:0007669"/>
    <property type="project" value="InterPro"/>
</dbReference>
<keyword evidence="3 5" id="KW-1015">Disulfide bond</keyword>
<dbReference type="Gene3D" id="3.30.60.10">
    <property type="entry name" value="Endochitinase-like"/>
    <property type="match status" value="1"/>
</dbReference>
<dbReference type="GO" id="GO:0005975">
    <property type="term" value="P:carbohydrate metabolic process"/>
    <property type="evidence" value="ECO:0007669"/>
    <property type="project" value="InterPro"/>
</dbReference>
<dbReference type="Pfam" id="PF00182">
    <property type="entry name" value="Glyco_hydro_19"/>
    <property type="match status" value="1"/>
</dbReference>
<keyword evidence="9" id="KW-1185">Reference proteome</keyword>
<evidence type="ECO:0000256" key="3">
    <source>
        <dbReference type="ARBA" id="ARBA00023157"/>
    </source>
</evidence>
<dbReference type="Pfam" id="PF00187">
    <property type="entry name" value="Chitin_bind_1"/>
    <property type="match status" value="1"/>
</dbReference>
<proteinExistence type="predicted"/>
<dbReference type="Proteomes" id="UP001153076">
    <property type="component" value="Unassembled WGS sequence"/>
</dbReference>